<comment type="caution">
    <text evidence="4">The sequence shown here is derived from an EMBL/GenBank/DDBJ whole genome shotgun (WGS) entry which is preliminary data.</text>
</comment>
<evidence type="ECO:0000256" key="1">
    <source>
        <dbReference type="PROSITE-ProRule" id="PRU00278"/>
    </source>
</evidence>
<dbReference type="InterPro" id="IPR050245">
    <property type="entry name" value="PrsA_foldase"/>
</dbReference>
<dbReference type="Gene3D" id="1.10.4030.10">
    <property type="entry name" value="Porin chaperone SurA, peptide-binding domain"/>
    <property type="match status" value="1"/>
</dbReference>
<evidence type="ECO:0000313" key="4">
    <source>
        <dbReference type="EMBL" id="TQQ84006.1"/>
    </source>
</evidence>
<dbReference type="PROSITE" id="PS51257">
    <property type="entry name" value="PROKAR_LIPOPROTEIN"/>
    <property type="match status" value="1"/>
</dbReference>
<dbReference type="Pfam" id="PF13616">
    <property type="entry name" value="Rotamase_3"/>
    <property type="match status" value="1"/>
</dbReference>
<keyword evidence="1 4" id="KW-0413">Isomerase</keyword>
<dbReference type="AlphaFoldDB" id="A0A544QTI8"/>
<evidence type="ECO:0000259" key="3">
    <source>
        <dbReference type="PROSITE" id="PS50198"/>
    </source>
</evidence>
<gene>
    <name evidence="4" type="ORF">EXD82_08905</name>
</gene>
<dbReference type="RefSeq" id="WP_142536566.1">
    <property type="nucleotide sequence ID" value="NZ_SGJB01000018.1"/>
</dbReference>
<protein>
    <submittedName>
        <fullName evidence="4">Peptidylprolyl isomerase</fullName>
    </submittedName>
</protein>
<dbReference type="PROSITE" id="PS01096">
    <property type="entry name" value="PPIC_PPIASE_1"/>
    <property type="match status" value="1"/>
</dbReference>
<keyword evidence="2" id="KW-0732">Signal</keyword>
<feature type="domain" description="PpiC" evidence="3">
    <location>
        <begin position="181"/>
        <end position="287"/>
    </location>
</feature>
<name>A0A544QTI8_9FIRM</name>
<feature type="chain" id="PRO_5038976327" evidence="2">
    <location>
        <begin position="22"/>
        <end position="336"/>
    </location>
</feature>
<dbReference type="GO" id="GO:0003755">
    <property type="term" value="F:peptidyl-prolyl cis-trans isomerase activity"/>
    <property type="evidence" value="ECO:0007669"/>
    <property type="project" value="UniProtKB-KW"/>
</dbReference>
<accession>A0A544QTI8</accession>
<dbReference type="PANTHER" id="PTHR47245:SF2">
    <property type="entry name" value="PEPTIDYL-PROLYL CIS-TRANS ISOMERASE HP_0175-RELATED"/>
    <property type="match status" value="1"/>
</dbReference>
<organism evidence="4 5">
    <name type="scientific">Peptacetobacter hominis</name>
    <dbReference type="NCBI Taxonomy" id="2743610"/>
    <lineage>
        <taxon>Bacteria</taxon>
        <taxon>Bacillati</taxon>
        <taxon>Bacillota</taxon>
        <taxon>Clostridia</taxon>
        <taxon>Peptostreptococcales</taxon>
        <taxon>Peptostreptococcaceae</taxon>
        <taxon>Peptacetobacter</taxon>
    </lineage>
</organism>
<sequence>MKKRILALVTAGILAFSLAGCSGTKDPNAVAATVNGEEITLGQLEFMLRMNKSSVEASMTDESMWEQEIEDGVTYRDKFKELMIDQMVNTALIAQAAEKDGLKPSDKEVESSYNELRTTINSDEDLKKSAEELGVTDEFLKSQAKTNLLIQAYQNKFNEETKVSESEMEKYYEENKDSYKVDEVEASHILIKITDDDGNAMSDADKKKAKAKAEKILKEVKNGGDFAELAKKYSEDPGSAENGGSLGTFGKGQMVEPFEEAAFSMEPGEISDLVETDYGYHIIKVTDKINKTTSYEEAKDGIKTQLLNNMYGEKIEELQKDAKIEKDTKIIDSAEF</sequence>
<feature type="signal peptide" evidence="2">
    <location>
        <begin position="1"/>
        <end position="21"/>
    </location>
</feature>
<dbReference type="PROSITE" id="PS50198">
    <property type="entry name" value="PPIC_PPIASE_2"/>
    <property type="match status" value="1"/>
</dbReference>
<dbReference type="EMBL" id="SGJB01000018">
    <property type="protein sequence ID" value="TQQ84006.1"/>
    <property type="molecule type" value="Genomic_DNA"/>
</dbReference>
<dbReference type="SUPFAM" id="SSF54534">
    <property type="entry name" value="FKBP-like"/>
    <property type="match status" value="1"/>
</dbReference>
<dbReference type="OrthoDB" id="14196at2"/>
<dbReference type="InterPro" id="IPR046357">
    <property type="entry name" value="PPIase_dom_sf"/>
</dbReference>
<dbReference type="InterPro" id="IPR023058">
    <property type="entry name" value="PPIase_PpiC_CS"/>
</dbReference>
<evidence type="ECO:0000313" key="5">
    <source>
        <dbReference type="Proteomes" id="UP000317863"/>
    </source>
</evidence>
<dbReference type="InterPro" id="IPR000297">
    <property type="entry name" value="PPIase_PpiC"/>
</dbReference>
<dbReference type="Pfam" id="PF13624">
    <property type="entry name" value="SurA_N_3"/>
    <property type="match status" value="1"/>
</dbReference>
<dbReference type="InterPro" id="IPR027304">
    <property type="entry name" value="Trigger_fact/SurA_dom_sf"/>
</dbReference>
<reference evidence="4 5" key="1">
    <citation type="submission" date="2019-02" db="EMBL/GenBank/DDBJ databases">
        <title>Peptostreptococcaceae bacterium ZHW00191 nov., a new bacterium isolated from the human gut.</title>
        <authorList>
            <person name="Zhou H.-W."/>
            <person name="Chen X.-J."/>
        </authorList>
    </citation>
    <scope>NUCLEOTIDE SEQUENCE [LARGE SCALE GENOMIC DNA]</scope>
    <source>
        <strain evidence="4 5">ZHW00191</strain>
    </source>
</reference>
<dbReference type="PANTHER" id="PTHR47245">
    <property type="entry name" value="PEPTIDYLPROLYL ISOMERASE"/>
    <property type="match status" value="1"/>
</dbReference>
<dbReference type="Proteomes" id="UP000317863">
    <property type="component" value="Unassembled WGS sequence"/>
</dbReference>
<keyword evidence="5" id="KW-1185">Reference proteome</keyword>
<keyword evidence="1" id="KW-0697">Rotamase</keyword>
<evidence type="ECO:0000256" key="2">
    <source>
        <dbReference type="SAM" id="SignalP"/>
    </source>
</evidence>
<dbReference type="SUPFAM" id="SSF109998">
    <property type="entry name" value="Triger factor/SurA peptide-binding domain-like"/>
    <property type="match status" value="1"/>
</dbReference>
<proteinExistence type="predicted"/>
<dbReference type="Gene3D" id="3.10.50.40">
    <property type="match status" value="1"/>
</dbReference>